<reference evidence="2 3" key="1">
    <citation type="submission" date="2024-06" db="EMBL/GenBank/DDBJ databases">
        <authorList>
            <person name="Steensen K."/>
            <person name="Seneca J."/>
            <person name="Bartlau N."/>
            <person name="Yu A.X."/>
            <person name="Polz M.F."/>
        </authorList>
    </citation>
    <scope>NUCLEOTIDE SEQUENCE [LARGE SCALE GENOMIC DNA]</scope>
    <source>
        <strain evidence="2 3">1F145</strain>
    </source>
</reference>
<proteinExistence type="predicted"/>
<dbReference type="Proteomes" id="UP001569200">
    <property type="component" value="Unassembled WGS sequence"/>
</dbReference>
<comment type="caution">
    <text evidence="2">The sequence shown here is derived from an EMBL/GenBank/DDBJ whole genome shotgun (WGS) entry which is preliminary data.</text>
</comment>
<organism evidence="2 3">
    <name type="scientific">Vibrio splendidus</name>
    <dbReference type="NCBI Taxonomy" id="29497"/>
    <lineage>
        <taxon>Bacteria</taxon>
        <taxon>Pseudomonadati</taxon>
        <taxon>Pseudomonadota</taxon>
        <taxon>Gammaproteobacteria</taxon>
        <taxon>Vibrionales</taxon>
        <taxon>Vibrionaceae</taxon>
        <taxon>Vibrio</taxon>
    </lineage>
</organism>
<feature type="transmembrane region" description="Helical" evidence="1">
    <location>
        <begin position="6"/>
        <end position="29"/>
    </location>
</feature>
<keyword evidence="3" id="KW-1185">Reference proteome</keyword>
<dbReference type="EMBL" id="JBGOOW010000013">
    <property type="protein sequence ID" value="MEZ8181668.1"/>
    <property type="molecule type" value="Genomic_DNA"/>
</dbReference>
<sequence>MLSDSLINSIINNDVSLWVLVTIVAITVIKSHKEILQTFTDFKANKFKKLENAIACEWVSEDKKEILKAELEQLHIAEASGIKCSVELRDELLDVYRRSKRGIRLAHFQRAAGLTKIENGNLTSGVSVLERYWYYIELLTATCLWILTIPVICFSMYATLNHGVEFPASIFFFLPVAGILAYDGAKIMSLNHVLTEYLNLQKQAMSKDMRTADLDF</sequence>
<name>A0ABV4LTA4_VIBSP</name>
<protein>
    <submittedName>
        <fullName evidence="2">Uncharacterized protein</fullName>
    </submittedName>
</protein>
<feature type="transmembrane region" description="Helical" evidence="1">
    <location>
        <begin position="164"/>
        <end position="182"/>
    </location>
</feature>
<evidence type="ECO:0000313" key="3">
    <source>
        <dbReference type="Proteomes" id="UP001569200"/>
    </source>
</evidence>
<dbReference type="RefSeq" id="WP_102444275.1">
    <property type="nucleotide sequence ID" value="NZ_CAWNTO010000003.1"/>
</dbReference>
<feature type="transmembrane region" description="Helical" evidence="1">
    <location>
        <begin position="132"/>
        <end position="158"/>
    </location>
</feature>
<gene>
    <name evidence="2" type="ORF">ACED33_13345</name>
</gene>
<keyword evidence="1" id="KW-0812">Transmembrane</keyword>
<accession>A0ABV4LTA4</accession>
<evidence type="ECO:0000256" key="1">
    <source>
        <dbReference type="SAM" id="Phobius"/>
    </source>
</evidence>
<keyword evidence="1" id="KW-1133">Transmembrane helix</keyword>
<evidence type="ECO:0000313" key="2">
    <source>
        <dbReference type="EMBL" id="MEZ8181668.1"/>
    </source>
</evidence>
<keyword evidence="1" id="KW-0472">Membrane</keyword>